<feature type="region of interest" description="Disordered" evidence="1">
    <location>
        <begin position="127"/>
        <end position="187"/>
    </location>
</feature>
<feature type="compositionally biased region" description="Low complexity" evidence="1">
    <location>
        <begin position="150"/>
        <end position="163"/>
    </location>
</feature>
<evidence type="ECO:0000313" key="2">
    <source>
        <dbReference type="EMBL" id="KAA1105334.1"/>
    </source>
</evidence>
<dbReference type="EMBL" id="VSWC01000040">
    <property type="protein sequence ID" value="KAA1105334.1"/>
    <property type="molecule type" value="Genomic_DNA"/>
</dbReference>
<reference evidence="2 3" key="1">
    <citation type="submission" date="2019-05" db="EMBL/GenBank/DDBJ databases">
        <title>Emergence of the Ug99 lineage of the wheat stem rust pathogen through somatic hybridization.</title>
        <authorList>
            <person name="Li F."/>
            <person name="Upadhyaya N.M."/>
            <person name="Sperschneider J."/>
            <person name="Matny O."/>
            <person name="Nguyen-Phuc H."/>
            <person name="Mago R."/>
            <person name="Raley C."/>
            <person name="Miller M.E."/>
            <person name="Silverstein K.A.T."/>
            <person name="Henningsen E."/>
            <person name="Hirsch C.D."/>
            <person name="Visser B."/>
            <person name="Pretorius Z.A."/>
            <person name="Steffenson B.J."/>
            <person name="Schwessinger B."/>
            <person name="Dodds P.N."/>
            <person name="Figueroa M."/>
        </authorList>
    </citation>
    <scope>NUCLEOTIDE SEQUENCE [LARGE SCALE GENOMIC DNA]</scope>
    <source>
        <strain evidence="2">21-0</strain>
    </source>
</reference>
<feature type="compositionally biased region" description="Low complexity" evidence="1">
    <location>
        <begin position="178"/>
        <end position="187"/>
    </location>
</feature>
<protein>
    <submittedName>
        <fullName evidence="2">Uncharacterized protein</fullName>
    </submittedName>
</protein>
<dbReference type="Proteomes" id="UP000324748">
    <property type="component" value="Unassembled WGS sequence"/>
</dbReference>
<keyword evidence="3" id="KW-1185">Reference proteome</keyword>
<name>A0A5B0PWS0_PUCGR</name>
<organism evidence="2 3">
    <name type="scientific">Puccinia graminis f. sp. tritici</name>
    <dbReference type="NCBI Taxonomy" id="56615"/>
    <lineage>
        <taxon>Eukaryota</taxon>
        <taxon>Fungi</taxon>
        <taxon>Dikarya</taxon>
        <taxon>Basidiomycota</taxon>
        <taxon>Pucciniomycotina</taxon>
        <taxon>Pucciniomycetes</taxon>
        <taxon>Pucciniales</taxon>
        <taxon>Pucciniaceae</taxon>
        <taxon>Puccinia</taxon>
    </lineage>
</organism>
<dbReference type="AlphaFoldDB" id="A0A5B0PWS0"/>
<evidence type="ECO:0000256" key="1">
    <source>
        <dbReference type="SAM" id="MobiDB-lite"/>
    </source>
</evidence>
<comment type="caution">
    <text evidence="2">The sequence shown here is derived from an EMBL/GenBank/DDBJ whole genome shotgun (WGS) entry which is preliminary data.</text>
</comment>
<sequence length="268" mass="28801">MDSVPSARNLVASRVDGATFSRGSSGTRVRARGAGALWRAPPYGAVNPSCEASNGRLGGPGIIWTLQKASKGCSAGETIQRMAYSPPSIGHLIESVRWTTGKPSVGHFSECPFDGFHRHPDVSRQTESSCYVSSSDNSNDETTEGSAAETTIPSHSSPSSISTHTKHNTIKSRRTPANNNTNNQQKNRISKPCQTYYSANTPHAVCNGDRSIMSRVVLSSRTVNQILPHQLLLKPAVLHSVKPWKQHTSVIPLKVLTPVKALNPAVLS</sequence>
<proteinExistence type="predicted"/>
<gene>
    <name evidence="2" type="ORF">PGT21_003306</name>
</gene>
<evidence type="ECO:0000313" key="3">
    <source>
        <dbReference type="Proteomes" id="UP000324748"/>
    </source>
</evidence>
<accession>A0A5B0PWS0</accession>
<feature type="compositionally biased region" description="Basic residues" evidence="1">
    <location>
        <begin position="164"/>
        <end position="174"/>
    </location>
</feature>